<evidence type="ECO:0000256" key="6">
    <source>
        <dbReference type="PROSITE-ProRule" id="PRU00433"/>
    </source>
</evidence>
<dbReference type="Proteomes" id="UP001527099">
    <property type="component" value="Unassembled WGS sequence"/>
</dbReference>
<reference evidence="8 9" key="1">
    <citation type="submission" date="2022-05" db="EMBL/GenBank/DDBJ databases">
        <title>Genome Sequencing of Bee-Associated Microbes.</title>
        <authorList>
            <person name="Dunlap C."/>
        </authorList>
    </citation>
    <scope>NUCLEOTIDE SEQUENCE [LARGE SCALE GENOMIC DNA]</scope>
    <source>
        <strain evidence="8 9">NRRL B-14421</strain>
    </source>
</reference>
<evidence type="ECO:0000256" key="3">
    <source>
        <dbReference type="ARBA" id="ARBA00022723"/>
    </source>
</evidence>
<evidence type="ECO:0000313" key="9">
    <source>
        <dbReference type="Proteomes" id="UP001527099"/>
    </source>
</evidence>
<organism evidence="8 9">
    <name type="scientific">Paenibacillus alginolyticus</name>
    <dbReference type="NCBI Taxonomy" id="59839"/>
    <lineage>
        <taxon>Bacteria</taxon>
        <taxon>Bacillati</taxon>
        <taxon>Bacillota</taxon>
        <taxon>Bacilli</taxon>
        <taxon>Bacillales</taxon>
        <taxon>Paenibacillaceae</taxon>
        <taxon>Paenibacillus</taxon>
    </lineage>
</organism>
<dbReference type="InterPro" id="IPR051811">
    <property type="entry name" value="Cytochrome_c550/c551-like"/>
</dbReference>
<protein>
    <submittedName>
        <fullName evidence="8">Cytochrome c</fullName>
    </submittedName>
</protein>
<dbReference type="InterPro" id="IPR036909">
    <property type="entry name" value="Cyt_c-like_dom_sf"/>
</dbReference>
<dbReference type="SUPFAM" id="SSF46626">
    <property type="entry name" value="Cytochrome c"/>
    <property type="match status" value="1"/>
</dbReference>
<gene>
    <name evidence="8" type="ORF">M5X19_22220</name>
</gene>
<dbReference type="Gene3D" id="1.10.760.10">
    <property type="entry name" value="Cytochrome c-like domain"/>
    <property type="match status" value="1"/>
</dbReference>
<dbReference type="PROSITE" id="PS51007">
    <property type="entry name" value="CYTC"/>
    <property type="match status" value="1"/>
</dbReference>
<keyword evidence="9" id="KW-1185">Reference proteome</keyword>
<evidence type="ECO:0000313" key="8">
    <source>
        <dbReference type="EMBL" id="MCY9695598.1"/>
    </source>
</evidence>
<keyword evidence="1" id="KW-0813">Transport</keyword>
<feature type="domain" description="Cytochrome c" evidence="7">
    <location>
        <begin position="26"/>
        <end position="100"/>
    </location>
</feature>
<evidence type="ECO:0000256" key="5">
    <source>
        <dbReference type="ARBA" id="ARBA00023004"/>
    </source>
</evidence>
<comment type="caution">
    <text evidence="8">The sequence shown here is derived from an EMBL/GenBank/DDBJ whole genome shotgun (WGS) entry which is preliminary data.</text>
</comment>
<keyword evidence="2 6" id="KW-0349">Heme</keyword>
<dbReference type="EMBL" id="JAMDMX010000077">
    <property type="protein sequence ID" value="MCY9695598.1"/>
    <property type="molecule type" value="Genomic_DNA"/>
</dbReference>
<dbReference type="RefSeq" id="WP_036635930.1">
    <property type="nucleotide sequence ID" value="NZ_JAMDMW010000180.1"/>
</dbReference>
<evidence type="ECO:0000259" key="7">
    <source>
        <dbReference type="PROSITE" id="PS51007"/>
    </source>
</evidence>
<dbReference type="Pfam" id="PF13442">
    <property type="entry name" value="Cytochrome_CBB3"/>
    <property type="match status" value="1"/>
</dbReference>
<name>A0ABT4GHU0_9BACL</name>
<evidence type="ECO:0000256" key="4">
    <source>
        <dbReference type="ARBA" id="ARBA00022982"/>
    </source>
</evidence>
<keyword evidence="5 6" id="KW-0408">Iron</keyword>
<evidence type="ECO:0000256" key="1">
    <source>
        <dbReference type="ARBA" id="ARBA00022448"/>
    </source>
</evidence>
<keyword evidence="3 6" id="KW-0479">Metal-binding</keyword>
<evidence type="ECO:0000256" key="2">
    <source>
        <dbReference type="ARBA" id="ARBA00022617"/>
    </source>
</evidence>
<keyword evidence="4" id="KW-0249">Electron transport</keyword>
<dbReference type="InterPro" id="IPR009056">
    <property type="entry name" value="Cyt_c-like_dom"/>
</dbReference>
<dbReference type="PANTHER" id="PTHR37823:SF4">
    <property type="entry name" value="MENAQUINOL-CYTOCHROME C REDUCTASE CYTOCHROME B_C SUBUNIT"/>
    <property type="match status" value="1"/>
</dbReference>
<accession>A0ABT4GHU0</accession>
<sequence length="100" mass="10791">MMIIFLLSACSQGNNDRLMVSSSATPEDAEAVALYKKRCISCHGVDLSGKVGPSLQKIGIRLSDQQLMDIVHDGGRGMPSFKKILSAEEIGVLAQWLAKN</sequence>
<dbReference type="PANTHER" id="PTHR37823">
    <property type="entry name" value="CYTOCHROME C-553-LIKE"/>
    <property type="match status" value="1"/>
</dbReference>
<proteinExistence type="predicted"/>